<gene>
    <name evidence="1" type="ORF">NCTC13635_01963</name>
</gene>
<dbReference type="EMBL" id="LR134162">
    <property type="protein sequence ID" value="VEB01302.1"/>
    <property type="molecule type" value="Genomic_DNA"/>
</dbReference>
<reference evidence="1 2" key="1">
    <citation type="submission" date="2018-12" db="EMBL/GenBank/DDBJ databases">
        <authorList>
            <consortium name="Pathogen Informatics"/>
        </authorList>
    </citation>
    <scope>NUCLEOTIDE SEQUENCE [LARGE SCALE GENOMIC DNA]</scope>
    <source>
        <strain evidence="1 2">NCTC13635</strain>
    </source>
</reference>
<protein>
    <submittedName>
        <fullName evidence="1">Uncharacterized protein</fullName>
    </submittedName>
</protein>
<accession>A0A447RNA7</accession>
<proteinExistence type="predicted"/>
<evidence type="ECO:0000313" key="1">
    <source>
        <dbReference type="EMBL" id="VEB01302.1"/>
    </source>
</evidence>
<evidence type="ECO:0000313" key="2">
    <source>
        <dbReference type="Proteomes" id="UP000282433"/>
    </source>
</evidence>
<dbReference type="AlphaFoldDB" id="A0A447RNA7"/>
<dbReference type="Proteomes" id="UP000282433">
    <property type="component" value="Chromosome"/>
</dbReference>
<sequence>MSDSLKGNIWAERNLPALEYCNIRRAADLLNCTVSDILHWAEIEAINLCLKIDWMPSAIDFNIGMEQAEPWFEQQINSKVTLNPRAVLSKKSCFYLGVNTVNPLEADIKYNFNGQEIGFNIKKNEKGQICGHAEGSGIFFVFGYNEMVYHELNSCGSITFDFLDLRIVAADRTDEPEIYLTPCSFVEDDLFYCDSEDKSGYEKNKVT</sequence>
<organism evidence="1 2">
    <name type="scientific">Klebsiella pneumoniae</name>
    <dbReference type="NCBI Taxonomy" id="573"/>
    <lineage>
        <taxon>Bacteria</taxon>
        <taxon>Pseudomonadati</taxon>
        <taxon>Pseudomonadota</taxon>
        <taxon>Gammaproteobacteria</taxon>
        <taxon>Enterobacterales</taxon>
        <taxon>Enterobacteriaceae</taxon>
        <taxon>Klebsiella/Raoultella group</taxon>
        <taxon>Klebsiella</taxon>
        <taxon>Klebsiella pneumoniae complex</taxon>
    </lineage>
</organism>
<name>A0A447RNA7_KLEPN</name>